<evidence type="ECO:0000256" key="2">
    <source>
        <dbReference type="ARBA" id="ARBA00023015"/>
    </source>
</evidence>
<dbReference type="InterPro" id="IPR047663">
    <property type="entry name" value="Transcription_antiterm_LoaP"/>
</dbReference>
<accession>A0A6S6QTM4</accession>
<evidence type="ECO:0000313" key="4">
    <source>
        <dbReference type="EMBL" id="BCJ93974.1"/>
    </source>
</evidence>
<keyword evidence="1" id="KW-0889">Transcription antitermination</keyword>
<dbReference type="Gene3D" id="3.30.70.940">
    <property type="entry name" value="NusG, N-terminal domain"/>
    <property type="match status" value="1"/>
</dbReference>
<keyword evidence="5" id="KW-1185">Reference proteome</keyword>
<dbReference type="SUPFAM" id="SSF50104">
    <property type="entry name" value="Translation proteins SH3-like domain"/>
    <property type="match status" value="1"/>
</dbReference>
<evidence type="ECO:0000256" key="3">
    <source>
        <dbReference type="ARBA" id="ARBA00023163"/>
    </source>
</evidence>
<protein>
    <submittedName>
        <fullName evidence="4">Transcriptional antiterminator NusG</fullName>
    </submittedName>
</protein>
<gene>
    <name evidence="4" type="ORF">acsn021_15430</name>
</gene>
<name>A0A6S6QTM4_9FIRM</name>
<dbReference type="Proteomes" id="UP000515561">
    <property type="component" value="Chromosome"/>
</dbReference>
<dbReference type="GO" id="GO:0031564">
    <property type="term" value="P:transcription antitermination"/>
    <property type="evidence" value="ECO:0007669"/>
    <property type="project" value="UniProtKB-KW"/>
</dbReference>
<dbReference type="PANTHER" id="PTHR30265">
    <property type="entry name" value="RHO-INTERACTING TRANSCRIPTION TERMINATION FACTOR NUSG"/>
    <property type="match status" value="1"/>
</dbReference>
<dbReference type="CDD" id="cd08000">
    <property type="entry name" value="NGN"/>
    <property type="match status" value="1"/>
</dbReference>
<evidence type="ECO:0000256" key="1">
    <source>
        <dbReference type="ARBA" id="ARBA00022814"/>
    </source>
</evidence>
<sequence>MNWYAVFVRTGKEDEVCNNLKNLYEFFSPRDEYEVVVPKRGLYEYHEGRRDYVLKTLFPSYVLIGTNQIIKLYEIMKNHKSLNIIKLLKNDNYFQEINEKEMDSIINLINKEGIIGISDIYVEDEKVNIIDGPLSHYNGIIKKINRRKGRAKIQVDFLNKKCFVDIAIRCLEKYKEDTVKNQITFS</sequence>
<dbReference type="NCBIfam" id="NF033641">
    <property type="entry name" value="antiterm_LoaP"/>
    <property type="match status" value="1"/>
</dbReference>
<dbReference type="CDD" id="cd06091">
    <property type="entry name" value="KOW_NusG"/>
    <property type="match status" value="1"/>
</dbReference>
<dbReference type="InterPro" id="IPR036735">
    <property type="entry name" value="NGN_dom_sf"/>
</dbReference>
<keyword evidence="2" id="KW-0805">Transcription regulation</keyword>
<dbReference type="Pfam" id="PF02357">
    <property type="entry name" value="NusG"/>
    <property type="match status" value="1"/>
</dbReference>
<proteinExistence type="predicted"/>
<dbReference type="Gene3D" id="2.30.30.30">
    <property type="match status" value="1"/>
</dbReference>
<dbReference type="AlphaFoldDB" id="A0A6S6QTM4"/>
<evidence type="ECO:0000313" key="5">
    <source>
        <dbReference type="Proteomes" id="UP000515561"/>
    </source>
</evidence>
<organism evidence="4 5">
    <name type="scientific">Anaerocolumna cellulosilytica</name>
    <dbReference type="NCBI Taxonomy" id="433286"/>
    <lineage>
        <taxon>Bacteria</taxon>
        <taxon>Bacillati</taxon>
        <taxon>Bacillota</taxon>
        <taxon>Clostridia</taxon>
        <taxon>Lachnospirales</taxon>
        <taxon>Lachnospiraceae</taxon>
        <taxon>Anaerocolumna</taxon>
    </lineage>
</organism>
<dbReference type="RefSeq" id="WP_184093590.1">
    <property type="nucleotide sequence ID" value="NZ_AP023367.1"/>
</dbReference>
<dbReference type="InterPro" id="IPR043425">
    <property type="entry name" value="NusG-like"/>
</dbReference>
<dbReference type="InterPro" id="IPR006645">
    <property type="entry name" value="NGN-like_dom"/>
</dbReference>
<dbReference type="GO" id="GO:0006354">
    <property type="term" value="P:DNA-templated transcription elongation"/>
    <property type="evidence" value="ECO:0007669"/>
    <property type="project" value="InterPro"/>
</dbReference>
<reference evidence="4 5" key="1">
    <citation type="journal article" date="2016" name="Int. J. Syst. Evol. Microbiol.">
        <title>Descriptions of Anaerotaenia torta gen. nov., sp. nov. and Anaerocolumna cellulosilytica gen. nov., sp. nov. isolated from a methanogenic reactor of cattle waste.</title>
        <authorList>
            <person name="Uek A."/>
            <person name="Ohtaki Y."/>
            <person name="Kaku N."/>
            <person name="Ueki K."/>
        </authorList>
    </citation>
    <scope>NUCLEOTIDE SEQUENCE [LARGE SCALE GENOMIC DNA]</scope>
    <source>
        <strain evidence="4 5">SN021</strain>
    </source>
</reference>
<dbReference type="PANTHER" id="PTHR30265:SF4">
    <property type="entry name" value="KOW MOTIF FAMILY PROTEIN, EXPRESSED"/>
    <property type="match status" value="1"/>
</dbReference>
<dbReference type="InterPro" id="IPR008991">
    <property type="entry name" value="Translation_prot_SH3-like_sf"/>
</dbReference>
<keyword evidence="3" id="KW-0804">Transcription</keyword>
<dbReference type="EMBL" id="AP023367">
    <property type="protein sequence ID" value="BCJ93974.1"/>
    <property type="molecule type" value="Genomic_DNA"/>
</dbReference>
<dbReference type="SUPFAM" id="SSF82679">
    <property type="entry name" value="N-utilization substance G protein NusG, N-terminal domain"/>
    <property type="match status" value="1"/>
</dbReference>
<dbReference type="InterPro" id="IPR014722">
    <property type="entry name" value="Rib_uL2_dom2"/>
</dbReference>
<dbReference type="KEGG" id="acel:acsn021_15430"/>